<dbReference type="SUPFAM" id="SSF47090">
    <property type="entry name" value="PGBD-like"/>
    <property type="match status" value="1"/>
</dbReference>
<dbReference type="RefSeq" id="WP_305732569.1">
    <property type="nucleotide sequence ID" value="NZ_OW150024.1"/>
</dbReference>
<evidence type="ECO:0000259" key="2">
    <source>
        <dbReference type="PROSITE" id="PS50990"/>
    </source>
</evidence>
<keyword evidence="1" id="KW-1133">Transmembrane helix</keyword>
<dbReference type="InterPro" id="IPR027417">
    <property type="entry name" value="P-loop_NTPase"/>
</dbReference>
<dbReference type="PANTHER" id="PTHR35894">
    <property type="entry name" value="GENERAL SECRETION PATHWAY PROTEIN A-RELATED"/>
    <property type="match status" value="1"/>
</dbReference>
<dbReference type="InterPro" id="IPR003593">
    <property type="entry name" value="AAA+_ATPase"/>
</dbReference>
<gene>
    <name evidence="3" type="ORF">GEAMG1_1938</name>
</gene>
<evidence type="ECO:0000313" key="4">
    <source>
        <dbReference type="Proteomes" id="UP001295463"/>
    </source>
</evidence>
<dbReference type="Gene3D" id="3.40.50.300">
    <property type="entry name" value="P-loop containing nucleotide triphosphate hydrolases"/>
    <property type="match status" value="1"/>
</dbReference>
<proteinExistence type="predicted"/>
<dbReference type="Pfam" id="PF13401">
    <property type="entry name" value="AAA_22"/>
    <property type="match status" value="1"/>
</dbReference>
<dbReference type="InterPro" id="IPR002477">
    <property type="entry name" value="Peptidoglycan-bd-like"/>
</dbReference>
<dbReference type="EMBL" id="OW150024">
    <property type="protein sequence ID" value="CAH2031773.1"/>
    <property type="molecule type" value="Genomic_DNA"/>
</dbReference>
<dbReference type="InterPro" id="IPR052026">
    <property type="entry name" value="ExeA_AAA_ATPase_DNA-bind"/>
</dbReference>
<keyword evidence="1" id="KW-0472">Membrane</keyword>
<dbReference type="SMART" id="SM00382">
    <property type="entry name" value="AAA"/>
    <property type="match status" value="1"/>
</dbReference>
<keyword evidence="1" id="KW-0812">Transmembrane</keyword>
<dbReference type="InterPro" id="IPR005074">
    <property type="entry name" value="Peptidase_C39"/>
</dbReference>
<protein>
    <submittedName>
        <fullName evidence="3">Peptidoglycan-binding domain 1 protein</fullName>
    </submittedName>
</protein>
<keyword evidence="4" id="KW-1185">Reference proteome</keyword>
<dbReference type="PANTHER" id="PTHR35894:SF1">
    <property type="entry name" value="PHOSPHORIBULOKINASE _ URIDINE KINASE FAMILY"/>
    <property type="match status" value="1"/>
</dbReference>
<accession>A0ABM9DAG8</accession>
<dbReference type="InterPro" id="IPR049945">
    <property type="entry name" value="AAA_22"/>
</dbReference>
<organism evidence="3 4">
    <name type="scientific">Trichlorobacter ammonificans</name>
    <dbReference type="NCBI Taxonomy" id="2916410"/>
    <lineage>
        <taxon>Bacteria</taxon>
        <taxon>Pseudomonadati</taxon>
        <taxon>Thermodesulfobacteriota</taxon>
        <taxon>Desulfuromonadia</taxon>
        <taxon>Geobacterales</taxon>
        <taxon>Geobacteraceae</taxon>
        <taxon>Trichlorobacter</taxon>
    </lineage>
</organism>
<dbReference type="Proteomes" id="UP001295463">
    <property type="component" value="Chromosome"/>
</dbReference>
<reference evidence="3 4" key="1">
    <citation type="submission" date="2022-03" db="EMBL/GenBank/DDBJ databases">
        <authorList>
            <person name="Koch H."/>
        </authorList>
    </citation>
    <scope>NUCLEOTIDE SEQUENCE [LARGE SCALE GENOMIC DNA]</scope>
    <source>
        <strain evidence="3 4">G1</strain>
    </source>
</reference>
<name>A0ABM9DAG8_9BACT</name>
<dbReference type="SUPFAM" id="SSF52540">
    <property type="entry name" value="P-loop containing nucleoside triphosphate hydrolases"/>
    <property type="match status" value="1"/>
</dbReference>
<dbReference type="InterPro" id="IPR036365">
    <property type="entry name" value="PGBD-like_sf"/>
</dbReference>
<sequence>MYCAFYGLKERPFTLTPNPDFIFLGRAHQEAFAHLIYGIEQKVGFIALTGEVGAGKTTVMRTLLTRLDPEAYATALVLNPMLSSLGLLKTINREYGIDDGGNEPAELVETLNRFLLEQKEAGRTVVLVIDEAQDMEPEVLEQVRLLSNLETAREKLIQIILVGQPELETLLSRPELRQLNQRITVRYHLTPMDAADTRAYLAHRLRVAGGTPDMVRFCDDAVQVIHRFAGGLPRLVNAVADRALLIGYTAEIRKIEAPQARKALGEVSPAKQRRSHRRLRIGAAVAAGVLLLLAVVGVLMFSRSGARSAAPLPQPPQPVSLALMLQRHQETDMAREAVQTILKAWQVAPPAAALPDSLEAALKQAGFELHRYTGSLGGLARMDYPAVLELLRGPGRKSHLVFAGLTSSHALVANEAGQLIEISPAELERAWSGRAIVPWKNMLGLTIPTPYMINEDQRTLLVRLLVAAGALQKDLPSVHETLVRDALRLFQQQQGLETDGAAGEQTLMMLYRRSADFRAPTLEKAEKVKP</sequence>
<dbReference type="CDD" id="cd00009">
    <property type="entry name" value="AAA"/>
    <property type="match status" value="1"/>
</dbReference>
<feature type="transmembrane region" description="Helical" evidence="1">
    <location>
        <begin position="281"/>
        <end position="301"/>
    </location>
</feature>
<evidence type="ECO:0000313" key="3">
    <source>
        <dbReference type="EMBL" id="CAH2031773.1"/>
    </source>
</evidence>
<evidence type="ECO:0000256" key="1">
    <source>
        <dbReference type="SAM" id="Phobius"/>
    </source>
</evidence>
<dbReference type="Gene3D" id="3.90.70.10">
    <property type="entry name" value="Cysteine proteinases"/>
    <property type="match status" value="1"/>
</dbReference>
<dbReference type="Pfam" id="PF01471">
    <property type="entry name" value="PG_binding_1"/>
    <property type="match status" value="1"/>
</dbReference>
<feature type="domain" description="Peptidase C39" evidence="2">
    <location>
        <begin position="317"/>
        <end position="438"/>
    </location>
</feature>
<dbReference type="PROSITE" id="PS50990">
    <property type="entry name" value="PEPTIDASE_C39"/>
    <property type="match status" value="1"/>
</dbReference>